<keyword evidence="8" id="KW-0902">Two-component regulatory system</keyword>
<gene>
    <name evidence="12" type="ORF">OUY22_07975</name>
</gene>
<evidence type="ECO:0000256" key="4">
    <source>
        <dbReference type="ARBA" id="ARBA00022679"/>
    </source>
</evidence>
<keyword evidence="13" id="KW-1185">Reference proteome</keyword>
<evidence type="ECO:0000256" key="2">
    <source>
        <dbReference type="ARBA" id="ARBA00012438"/>
    </source>
</evidence>
<comment type="catalytic activity">
    <reaction evidence="1">
        <text>ATP + protein L-histidine = ADP + protein N-phospho-L-histidine.</text>
        <dbReference type="EC" id="2.7.13.3"/>
    </reaction>
</comment>
<feature type="transmembrane region" description="Helical" evidence="9">
    <location>
        <begin position="433"/>
        <end position="457"/>
    </location>
</feature>
<dbReference type="InterPro" id="IPR036890">
    <property type="entry name" value="HATPase_C_sf"/>
</dbReference>
<dbReference type="EC" id="2.7.13.3" evidence="2"/>
<dbReference type="CDD" id="cd16917">
    <property type="entry name" value="HATPase_UhpB-NarQ-NarX-like"/>
    <property type="match status" value="1"/>
</dbReference>
<dbReference type="Pfam" id="PF07730">
    <property type="entry name" value="HisKA_3"/>
    <property type="match status" value="1"/>
</dbReference>
<evidence type="ECO:0000313" key="12">
    <source>
        <dbReference type="EMBL" id="MDA0633356.1"/>
    </source>
</evidence>
<dbReference type="Proteomes" id="UP001144036">
    <property type="component" value="Unassembled WGS sequence"/>
</dbReference>
<evidence type="ECO:0000256" key="6">
    <source>
        <dbReference type="ARBA" id="ARBA00022777"/>
    </source>
</evidence>
<keyword evidence="9" id="KW-0812">Transmembrane</keyword>
<organism evidence="12 13">
    <name type="scientific">Nonomuraea corallina</name>
    <dbReference type="NCBI Taxonomy" id="2989783"/>
    <lineage>
        <taxon>Bacteria</taxon>
        <taxon>Bacillati</taxon>
        <taxon>Actinomycetota</taxon>
        <taxon>Actinomycetes</taxon>
        <taxon>Streptosporangiales</taxon>
        <taxon>Streptosporangiaceae</taxon>
        <taxon>Nonomuraea</taxon>
    </lineage>
</organism>
<dbReference type="RefSeq" id="WP_270154158.1">
    <property type="nucleotide sequence ID" value="NZ_JAPNNL010000020.1"/>
</dbReference>
<keyword evidence="4" id="KW-0808">Transferase</keyword>
<evidence type="ECO:0000256" key="5">
    <source>
        <dbReference type="ARBA" id="ARBA00022741"/>
    </source>
</evidence>
<dbReference type="SUPFAM" id="SSF55874">
    <property type="entry name" value="ATPase domain of HSP90 chaperone/DNA topoisomerase II/histidine kinase"/>
    <property type="match status" value="1"/>
</dbReference>
<keyword evidence="6 12" id="KW-0418">Kinase</keyword>
<reference evidence="12" key="1">
    <citation type="submission" date="2022-11" db="EMBL/GenBank/DDBJ databases">
        <title>Nonomuraea corallina sp. nov., a new species of the genus Nonomuraea isolated from sea side sediment in Thai sea.</title>
        <authorList>
            <person name="Ngamcharungchit C."/>
            <person name="Matsumoto A."/>
            <person name="Suriyachadkun C."/>
            <person name="Panbangred W."/>
            <person name="Inahashi Y."/>
            <person name="Intra B."/>
        </authorList>
    </citation>
    <scope>NUCLEOTIDE SEQUENCE</scope>
    <source>
        <strain evidence="12">MCN248</strain>
    </source>
</reference>
<evidence type="ECO:0000256" key="9">
    <source>
        <dbReference type="SAM" id="Phobius"/>
    </source>
</evidence>
<keyword evidence="3" id="KW-0597">Phosphoprotein</keyword>
<sequence>MVRKFGHVLWLLVLVIVELLTLASTLLAVILTFGLGMVFVLPPQVRMIRWVAEVTRDLVRASAGIVIEPPYLPKPPPPQPQADGLYRSHRTLYKSPRMPAWNNLWNWLITDPATWRDGLWLLLDPFIKLMLLPLLILLPGRGLRLYGLWCELLLAATASSRLAGQVNRLNRVRNLAVDTQAAEMRRIERDLHDGTQARLVALGMTIGAAEQLMESDPNAARALMAKAREASAETLTELRRVIRGIHPPVLAERGLGDAVRALAIDSPLRVSVEVDLPHRPESPVEAAAYFAVSELLANAARHGGAESVEIDISGNGQNLRITVTDDGWGGADPAKGSGLSGIERRLAAFDGVMAVHSPPGGPTTVTMELPKVLPQHWAGDLPKLPRWKMITVLFLWSTAWCPLFPQGIVAGVFKLIDFEEKSWFLALYLPEPWQWPTIAFMILLGTAMFVAAVAIPAHHKEAPRAPRPLAGNMGFC</sequence>
<evidence type="ECO:0000259" key="10">
    <source>
        <dbReference type="Pfam" id="PF02518"/>
    </source>
</evidence>
<dbReference type="GO" id="GO:0016301">
    <property type="term" value="F:kinase activity"/>
    <property type="evidence" value="ECO:0007669"/>
    <property type="project" value="UniProtKB-KW"/>
</dbReference>
<feature type="transmembrane region" description="Helical" evidence="9">
    <location>
        <begin position="12"/>
        <end position="41"/>
    </location>
</feature>
<keyword evidence="7" id="KW-0067">ATP-binding</keyword>
<name>A0ABT4S8V0_9ACTN</name>
<feature type="transmembrane region" description="Helical" evidence="9">
    <location>
        <begin position="393"/>
        <end position="413"/>
    </location>
</feature>
<evidence type="ECO:0000256" key="1">
    <source>
        <dbReference type="ARBA" id="ARBA00000085"/>
    </source>
</evidence>
<dbReference type="InterPro" id="IPR011712">
    <property type="entry name" value="Sig_transdc_His_kin_sub3_dim/P"/>
</dbReference>
<evidence type="ECO:0000256" key="8">
    <source>
        <dbReference type="ARBA" id="ARBA00023012"/>
    </source>
</evidence>
<dbReference type="InterPro" id="IPR050482">
    <property type="entry name" value="Sensor_HK_TwoCompSys"/>
</dbReference>
<accession>A0ABT4S8V0</accession>
<protein>
    <recommendedName>
        <fullName evidence="2">histidine kinase</fullName>
        <ecNumber evidence="2">2.7.13.3</ecNumber>
    </recommendedName>
</protein>
<comment type="caution">
    <text evidence="12">The sequence shown here is derived from an EMBL/GenBank/DDBJ whole genome shotgun (WGS) entry which is preliminary data.</text>
</comment>
<dbReference type="PANTHER" id="PTHR24421:SF10">
    <property type="entry name" value="NITRATE_NITRITE SENSOR PROTEIN NARQ"/>
    <property type="match status" value="1"/>
</dbReference>
<evidence type="ECO:0000259" key="11">
    <source>
        <dbReference type="Pfam" id="PF07730"/>
    </source>
</evidence>
<evidence type="ECO:0000313" key="13">
    <source>
        <dbReference type="Proteomes" id="UP001144036"/>
    </source>
</evidence>
<dbReference type="Gene3D" id="3.30.565.10">
    <property type="entry name" value="Histidine kinase-like ATPase, C-terminal domain"/>
    <property type="match status" value="1"/>
</dbReference>
<feature type="domain" description="Signal transduction histidine kinase subgroup 3 dimerisation and phosphoacceptor" evidence="11">
    <location>
        <begin position="185"/>
        <end position="250"/>
    </location>
</feature>
<evidence type="ECO:0000256" key="7">
    <source>
        <dbReference type="ARBA" id="ARBA00022840"/>
    </source>
</evidence>
<proteinExistence type="predicted"/>
<keyword evidence="9" id="KW-1133">Transmembrane helix</keyword>
<dbReference type="InterPro" id="IPR003594">
    <property type="entry name" value="HATPase_dom"/>
</dbReference>
<dbReference type="Gene3D" id="1.20.5.1930">
    <property type="match status" value="1"/>
</dbReference>
<feature type="domain" description="Histidine kinase/HSP90-like ATPase" evidence="10">
    <location>
        <begin position="288"/>
        <end position="371"/>
    </location>
</feature>
<keyword evidence="9" id="KW-0472">Membrane</keyword>
<evidence type="ECO:0000256" key="3">
    <source>
        <dbReference type="ARBA" id="ARBA00022553"/>
    </source>
</evidence>
<dbReference type="PANTHER" id="PTHR24421">
    <property type="entry name" value="NITRATE/NITRITE SENSOR PROTEIN NARX-RELATED"/>
    <property type="match status" value="1"/>
</dbReference>
<dbReference type="EMBL" id="JAPNNL010000020">
    <property type="protein sequence ID" value="MDA0633356.1"/>
    <property type="molecule type" value="Genomic_DNA"/>
</dbReference>
<keyword evidence="5" id="KW-0547">Nucleotide-binding</keyword>
<dbReference type="Pfam" id="PF02518">
    <property type="entry name" value="HATPase_c"/>
    <property type="match status" value="1"/>
</dbReference>